<protein>
    <submittedName>
        <fullName evidence="2">Uncharacterized protein</fullName>
    </submittedName>
</protein>
<dbReference type="EMBL" id="BAAARV010000020">
    <property type="protein sequence ID" value="GAA2340989.1"/>
    <property type="molecule type" value="Genomic_DNA"/>
</dbReference>
<evidence type="ECO:0000313" key="2">
    <source>
        <dbReference type="EMBL" id="GAA2340989.1"/>
    </source>
</evidence>
<accession>A0ABP5SZU2</accession>
<reference evidence="3" key="1">
    <citation type="journal article" date="2019" name="Int. J. Syst. Evol. Microbiol.">
        <title>The Global Catalogue of Microorganisms (GCM) 10K type strain sequencing project: providing services to taxonomists for standard genome sequencing and annotation.</title>
        <authorList>
            <consortium name="The Broad Institute Genomics Platform"/>
            <consortium name="The Broad Institute Genome Sequencing Center for Infectious Disease"/>
            <person name="Wu L."/>
            <person name="Ma J."/>
        </authorList>
    </citation>
    <scope>NUCLEOTIDE SEQUENCE [LARGE SCALE GENOMIC DNA]</scope>
    <source>
        <strain evidence="3">JCM 3272</strain>
    </source>
</reference>
<feature type="compositionally biased region" description="Basic and acidic residues" evidence="1">
    <location>
        <begin position="7"/>
        <end position="18"/>
    </location>
</feature>
<feature type="region of interest" description="Disordered" evidence="1">
    <location>
        <begin position="1"/>
        <end position="68"/>
    </location>
</feature>
<comment type="caution">
    <text evidence="2">The sequence shown here is derived from an EMBL/GenBank/DDBJ whole genome shotgun (WGS) entry which is preliminary data.</text>
</comment>
<evidence type="ECO:0000256" key="1">
    <source>
        <dbReference type="SAM" id="MobiDB-lite"/>
    </source>
</evidence>
<organism evidence="2 3">
    <name type="scientific">Dactylosporangium salmoneum</name>
    <dbReference type="NCBI Taxonomy" id="53361"/>
    <lineage>
        <taxon>Bacteria</taxon>
        <taxon>Bacillati</taxon>
        <taxon>Actinomycetota</taxon>
        <taxon>Actinomycetes</taxon>
        <taxon>Micromonosporales</taxon>
        <taxon>Micromonosporaceae</taxon>
        <taxon>Dactylosporangium</taxon>
    </lineage>
</organism>
<keyword evidence="3" id="KW-1185">Reference proteome</keyword>
<proteinExistence type="predicted"/>
<sequence>MPGVGHTDGKRQERRPGQRVEGSIHAFNCVLPSPAGQSRRGATRSSGPAAQNGAGPRPDDYDNQGVGG</sequence>
<gene>
    <name evidence="2" type="ORF">GCM10010170_024200</name>
</gene>
<name>A0ABP5SZU2_9ACTN</name>
<dbReference type="Proteomes" id="UP001501444">
    <property type="component" value="Unassembled WGS sequence"/>
</dbReference>
<evidence type="ECO:0000313" key="3">
    <source>
        <dbReference type="Proteomes" id="UP001501444"/>
    </source>
</evidence>